<evidence type="ECO:0000256" key="1">
    <source>
        <dbReference type="SAM" id="MobiDB-lite"/>
    </source>
</evidence>
<reference evidence="2" key="1">
    <citation type="submission" date="2019-04" db="EMBL/GenBank/DDBJ databases">
        <title>Sequencing of skin fungus with MAO and IRED activity.</title>
        <authorList>
            <person name="Marsaioli A.J."/>
            <person name="Bonatto J.M.C."/>
            <person name="Reis Junior O."/>
        </authorList>
    </citation>
    <scope>NUCLEOTIDE SEQUENCE</scope>
    <source>
        <strain evidence="2">28M1</strain>
    </source>
</reference>
<sequence>MEPAQQKRQQLHHFTILVEHVVLRLRRDVVHSHQTTTTTGTVKTSLRRTLSKPFRDKRQPSKERTVEGNPVTSTDEPRISPTRGKSLKTTPKLSREIMANNLHQVEDYVHRTSVRVQYLEGLIEQEHSTIGQVTEIKRQLKTAHRNLEKLHFERCPLLGNDVNTWVLGAMRLAWQAYRRMVKLEEKLRSLPVSLSDSDDWVGDYEKESPVMIGIEMEPEKKALNADTTAGAAEEAQVHRVQPVTYVPTGAKGVRLSAHISKATAILPKDRQSRNTETYRMSGALPSTEKLPANPSPTPASSDVMPVTTPRRLPRLITHGQGVVDDDRYDGAYDSEDSLYETRLRRHKAEQRKQWSVVEELDPIQATLPKSEVEARLREEEEELAPILIEPDRQRQGSCDGFMVTDMVMNNVLNHDYVLPYLHFIKHHELRTLKQWLVDNHYVKKSSGISRMEKVLHCIELLQSGYRYETIATIFSRTPRQVESSCHEVMEGLLELHGFTMIKARDQEMYTTVWGIWCRKYENPQNQHLADYYYGYDWVDIGKVMVTLNLYIGRWREQGKFSLEGPSLNWGKFFDADGTGRFPRMDQPLRLQYSAISTNSSDLTNDESEEEDYDDDDSSLYDGGAVKTI</sequence>
<accession>A0A9P4WTS4</accession>
<dbReference type="Proteomes" id="UP000758155">
    <property type="component" value="Unassembled WGS sequence"/>
</dbReference>
<dbReference type="AlphaFoldDB" id="A0A9P4WTS4"/>
<organism evidence="2 3">
    <name type="scientific">Didymella heteroderae</name>
    <dbReference type="NCBI Taxonomy" id="1769908"/>
    <lineage>
        <taxon>Eukaryota</taxon>
        <taxon>Fungi</taxon>
        <taxon>Dikarya</taxon>
        <taxon>Ascomycota</taxon>
        <taxon>Pezizomycotina</taxon>
        <taxon>Dothideomycetes</taxon>
        <taxon>Pleosporomycetidae</taxon>
        <taxon>Pleosporales</taxon>
        <taxon>Pleosporineae</taxon>
        <taxon>Didymellaceae</taxon>
        <taxon>Didymella</taxon>
    </lineage>
</organism>
<feature type="compositionally biased region" description="Basic and acidic residues" evidence="1">
    <location>
        <begin position="53"/>
        <end position="66"/>
    </location>
</feature>
<feature type="compositionally biased region" description="Acidic residues" evidence="1">
    <location>
        <begin position="603"/>
        <end position="618"/>
    </location>
</feature>
<proteinExistence type="predicted"/>
<feature type="region of interest" description="Disordered" evidence="1">
    <location>
        <begin position="280"/>
        <end position="306"/>
    </location>
</feature>
<gene>
    <name evidence="2" type="ORF">E8E12_007953</name>
</gene>
<protein>
    <submittedName>
        <fullName evidence="2">Uncharacterized protein</fullName>
    </submittedName>
</protein>
<dbReference type="EMBL" id="SWKV01000019">
    <property type="protein sequence ID" value="KAF3041735.1"/>
    <property type="molecule type" value="Genomic_DNA"/>
</dbReference>
<evidence type="ECO:0000313" key="2">
    <source>
        <dbReference type="EMBL" id="KAF3041735.1"/>
    </source>
</evidence>
<comment type="caution">
    <text evidence="2">The sequence shown here is derived from an EMBL/GenBank/DDBJ whole genome shotgun (WGS) entry which is preliminary data.</text>
</comment>
<feature type="compositionally biased region" description="Low complexity" evidence="1">
    <location>
        <begin position="33"/>
        <end position="44"/>
    </location>
</feature>
<feature type="region of interest" description="Disordered" evidence="1">
    <location>
        <begin position="33"/>
        <end position="91"/>
    </location>
</feature>
<keyword evidence="3" id="KW-1185">Reference proteome</keyword>
<feature type="region of interest" description="Disordered" evidence="1">
    <location>
        <begin position="599"/>
        <end position="628"/>
    </location>
</feature>
<dbReference type="OrthoDB" id="3786878at2759"/>
<name>A0A9P4WTS4_9PLEO</name>
<evidence type="ECO:0000313" key="3">
    <source>
        <dbReference type="Proteomes" id="UP000758155"/>
    </source>
</evidence>